<dbReference type="PANTHER" id="PTHR31319:SF110">
    <property type="entry name" value="CCT MOTIF FAMILY PROTEIN"/>
    <property type="match status" value="1"/>
</dbReference>
<dbReference type="PANTHER" id="PTHR31319">
    <property type="entry name" value="ZINC FINGER PROTEIN CONSTANS-LIKE 4"/>
    <property type="match status" value="1"/>
</dbReference>
<dbReference type="GO" id="GO:0003700">
    <property type="term" value="F:DNA-binding transcription factor activity"/>
    <property type="evidence" value="ECO:0007669"/>
    <property type="project" value="TreeGrafter"/>
</dbReference>
<gene>
    <name evidence="1" type="ORF">TIFTF001_025638</name>
</gene>
<dbReference type="Proteomes" id="UP001187192">
    <property type="component" value="Unassembled WGS sequence"/>
</dbReference>
<protein>
    <submittedName>
        <fullName evidence="1">Uncharacterized protein</fullName>
    </submittedName>
</protein>
<dbReference type="EMBL" id="BTGU01000064">
    <property type="protein sequence ID" value="GMN56529.1"/>
    <property type="molecule type" value="Genomic_DNA"/>
</dbReference>
<reference evidence="1" key="1">
    <citation type="submission" date="2023-07" db="EMBL/GenBank/DDBJ databases">
        <title>draft genome sequence of fig (Ficus carica).</title>
        <authorList>
            <person name="Takahashi T."/>
            <person name="Nishimura K."/>
        </authorList>
    </citation>
    <scope>NUCLEOTIDE SEQUENCE</scope>
</reference>
<sequence length="229" mass="24973">MASIPDHFYSSADYCYTFPYDQLSGLPVPSALAAGGGGGGAAMWGPQEDFLVPFCGENMGLVDAATALSTSSPAESFMSSSSSSLPEQLGFSDGVVTAFSDYRSSMMGLHGNGIAGVQNFGGGSYGVNPQNGFEFGEECCATSFLPEFIKPIGFVSGQKNWSNQMHEIEESNIMKVGRYSEEERKERIVRYLKKRNQRNFNKTIKIKYDDEEDWLQDFALCCWVNGGAN</sequence>
<accession>A0AA88DKL4</accession>
<proteinExistence type="predicted"/>
<comment type="caution">
    <text evidence="1">The sequence shown here is derived from an EMBL/GenBank/DDBJ whole genome shotgun (WGS) entry which is preliminary data.</text>
</comment>
<evidence type="ECO:0000313" key="2">
    <source>
        <dbReference type="Proteomes" id="UP001187192"/>
    </source>
</evidence>
<dbReference type="GO" id="GO:0009909">
    <property type="term" value="P:regulation of flower development"/>
    <property type="evidence" value="ECO:0007669"/>
    <property type="project" value="InterPro"/>
</dbReference>
<dbReference type="AlphaFoldDB" id="A0AA88DKL4"/>
<keyword evidence="2" id="KW-1185">Reference proteome</keyword>
<organism evidence="1 2">
    <name type="scientific">Ficus carica</name>
    <name type="common">Common fig</name>
    <dbReference type="NCBI Taxonomy" id="3494"/>
    <lineage>
        <taxon>Eukaryota</taxon>
        <taxon>Viridiplantae</taxon>
        <taxon>Streptophyta</taxon>
        <taxon>Embryophyta</taxon>
        <taxon>Tracheophyta</taxon>
        <taxon>Spermatophyta</taxon>
        <taxon>Magnoliopsida</taxon>
        <taxon>eudicotyledons</taxon>
        <taxon>Gunneridae</taxon>
        <taxon>Pentapetalae</taxon>
        <taxon>rosids</taxon>
        <taxon>fabids</taxon>
        <taxon>Rosales</taxon>
        <taxon>Moraceae</taxon>
        <taxon>Ficeae</taxon>
        <taxon>Ficus</taxon>
    </lineage>
</organism>
<name>A0AA88DKL4_FICCA</name>
<evidence type="ECO:0000313" key="1">
    <source>
        <dbReference type="EMBL" id="GMN56529.1"/>
    </source>
</evidence>
<dbReference type="GO" id="GO:0005634">
    <property type="term" value="C:nucleus"/>
    <property type="evidence" value="ECO:0007669"/>
    <property type="project" value="TreeGrafter"/>
</dbReference>
<dbReference type="InterPro" id="IPR045281">
    <property type="entry name" value="CONSTANS-like"/>
</dbReference>